<dbReference type="InterPro" id="IPR039430">
    <property type="entry name" value="Thymidylate_kin-like_dom"/>
</dbReference>
<dbReference type="CDD" id="cd01672">
    <property type="entry name" value="TMPK"/>
    <property type="match status" value="1"/>
</dbReference>
<evidence type="ECO:0000256" key="6">
    <source>
        <dbReference type="ARBA" id="ARBA00022727"/>
    </source>
</evidence>
<organism evidence="12 13">
    <name type="scientific">Petrolisthes manimaculis</name>
    <dbReference type="NCBI Taxonomy" id="1843537"/>
    <lineage>
        <taxon>Eukaryota</taxon>
        <taxon>Metazoa</taxon>
        <taxon>Ecdysozoa</taxon>
        <taxon>Arthropoda</taxon>
        <taxon>Crustacea</taxon>
        <taxon>Multicrustacea</taxon>
        <taxon>Malacostraca</taxon>
        <taxon>Eumalacostraca</taxon>
        <taxon>Eucarida</taxon>
        <taxon>Decapoda</taxon>
        <taxon>Pleocyemata</taxon>
        <taxon>Anomura</taxon>
        <taxon>Galatheoidea</taxon>
        <taxon>Porcellanidae</taxon>
        <taxon>Petrolisthes</taxon>
    </lineage>
</organism>
<dbReference type="GO" id="GO:0006227">
    <property type="term" value="P:dUDP biosynthetic process"/>
    <property type="evidence" value="ECO:0007669"/>
    <property type="project" value="TreeGrafter"/>
</dbReference>
<dbReference type="GO" id="GO:0004550">
    <property type="term" value="F:nucleoside diphosphate kinase activity"/>
    <property type="evidence" value="ECO:0007669"/>
    <property type="project" value="TreeGrafter"/>
</dbReference>
<comment type="similarity">
    <text evidence="2">Belongs to the thymidylate kinase family.</text>
</comment>
<dbReference type="Pfam" id="PF02223">
    <property type="entry name" value="Thymidylate_kin"/>
    <property type="match status" value="1"/>
</dbReference>
<dbReference type="EMBL" id="JAWZYT010002514">
    <property type="protein sequence ID" value="KAK4303908.1"/>
    <property type="molecule type" value="Genomic_DNA"/>
</dbReference>
<dbReference type="AlphaFoldDB" id="A0AAE1P9D9"/>
<dbReference type="FunFam" id="3.40.50.300:FF:000679">
    <property type="entry name" value="Thymidylate kinase"/>
    <property type="match status" value="1"/>
</dbReference>
<comment type="caution">
    <text evidence="12">The sequence shown here is derived from an EMBL/GenBank/DDBJ whole genome shotgun (WGS) entry which is preliminary data.</text>
</comment>
<dbReference type="HAMAP" id="MF_00165">
    <property type="entry name" value="Thymidylate_kinase"/>
    <property type="match status" value="1"/>
</dbReference>
<dbReference type="Gene3D" id="3.40.50.300">
    <property type="entry name" value="P-loop containing nucleotide triphosphate hydrolases"/>
    <property type="match status" value="1"/>
</dbReference>
<dbReference type="PROSITE" id="PS01331">
    <property type="entry name" value="THYMIDYLATE_KINASE"/>
    <property type="match status" value="1"/>
</dbReference>
<feature type="chain" id="PRO_5041997356" description="Thymidylate kinase" evidence="10">
    <location>
        <begin position="18"/>
        <end position="256"/>
    </location>
</feature>
<evidence type="ECO:0000256" key="5">
    <source>
        <dbReference type="ARBA" id="ARBA00022679"/>
    </source>
</evidence>
<dbReference type="NCBIfam" id="TIGR00041">
    <property type="entry name" value="DTMP_kinase"/>
    <property type="match status" value="1"/>
</dbReference>
<evidence type="ECO:0000256" key="1">
    <source>
        <dbReference type="ARBA" id="ARBA00004992"/>
    </source>
</evidence>
<protein>
    <recommendedName>
        <fullName evidence="4">Thymidylate kinase</fullName>
        <ecNumber evidence="3">2.7.4.9</ecNumber>
    </recommendedName>
</protein>
<evidence type="ECO:0000256" key="10">
    <source>
        <dbReference type="SAM" id="SignalP"/>
    </source>
</evidence>
<dbReference type="InterPro" id="IPR027417">
    <property type="entry name" value="P-loop_NTPase"/>
</dbReference>
<dbReference type="GO" id="GO:0005739">
    <property type="term" value="C:mitochondrion"/>
    <property type="evidence" value="ECO:0007669"/>
    <property type="project" value="TreeGrafter"/>
</dbReference>
<dbReference type="SUPFAM" id="SSF52540">
    <property type="entry name" value="P-loop containing nucleoside triphosphate hydrolases"/>
    <property type="match status" value="1"/>
</dbReference>
<keyword evidence="8" id="KW-0418">Kinase</keyword>
<dbReference type="GO" id="GO:0005634">
    <property type="term" value="C:nucleus"/>
    <property type="evidence" value="ECO:0007669"/>
    <property type="project" value="TreeGrafter"/>
</dbReference>
<evidence type="ECO:0000313" key="12">
    <source>
        <dbReference type="EMBL" id="KAK4303908.1"/>
    </source>
</evidence>
<name>A0AAE1P9D9_9EUCA</name>
<keyword evidence="10" id="KW-0732">Signal</keyword>
<keyword evidence="7" id="KW-0547">Nucleotide-binding</keyword>
<dbReference type="PANTHER" id="PTHR10344:SF1">
    <property type="entry name" value="THYMIDYLATE KINASE"/>
    <property type="match status" value="1"/>
</dbReference>
<evidence type="ECO:0000259" key="11">
    <source>
        <dbReference type="Pfam" id="PF02223"/>
    </source>
</evidence>
<keyword evidence="13" id="KW-1185">Reference proteome</keyword>
<evidence type="ECO:0000313" key="13">
    <source>
        <dbReference type="Proteomes" id="UP001292094"/>
    </source>
</evidence>
<dbReference type="GO" id="GO:0004798">
    <property type="term" value="F:dTMP kinase activity"/>
    <property type="evidence" value="ECO:0007669"/>
    <property type="project" value="UniProtKB-EC"/>
</dbReference>
<evidence type="ECO:0000256" key="8">
    <source>
        <dbReference type="ARBA" id="ARBA00022777"/>
    </source>
</evidence>
<dbReference type="GO" id="GO:0005524">
    <property type="term" value="F:ATP binding"/>
    <property type="evidence" value="ECO:0007669"/>
    <property type="project" value="UniProtKB-KW"/>
</dbReference>
<keyword evidence="5" id="KW-0808">Transferase</keyword>
<dbReference type="EC" id="2.7.4.9" evidence="3"/>
<dbReference type="InterPro" id="IPR018094">
    <property type="entry name" value="Thymidylate_kinase"/>
</dbReference>
<feature type="domain" description="Thymidylate kinase-like" evidence="11">
    <location>
        <begin position="60"/>
        <end position="234"/>
    </location>
</feature>
<evidence type="ECO:0000256" key="4">
    <source>
        <dbReference type="ARBA" id="ARBA00017144"/>
    </source>
</evidence>
<evidence type="ECO:0000256" key="9">
    <source>
        <dbReference type="ARBA" id="ARBA00022840"/>
    </source>
</evidence>
<dbReference type="GO" id="GO:0006235">
    <property type="term" value="P:dTTP biosynthetic process"/>
    <property type="evidence" value="ECO:0007669"/>
    <property type="project" value="TreeGrafter"/>
</dbReference>
<dbReference type="InterPro" id="IPR018095">
    <property type="entry name" value="Thymidylate_kin_CS"/>
</dbReference>
<dbReference type="GO" id="GO:0005829">
    <property type="term" value="C:cytosol"/>
    <property type="evidence" value="ECO:0007669"/>
    <property type="project" value="TreeGrafter"/>
</dbReference>
<keyword evidence="6" id="KW-0545">Nucleotide biosynthesis</keyword>
<gene>
    <name evidence="12" type="ORF">Pmani_024114</name>
</gene>
<comment type="pathway">
    <text evidence="1">Pyrimidine metabolism; dTTP biosynthesis.</text>
</comment>
<dbReference type="Proteomes" id="UP001292094">
    <property type="component" value="Unassembled WGS sequence"/>
</dbReference>
<proteinExistence type="inferred from homology"/>
<dbReference type="GO" id="GO:0006233">
    <property type="term" value="P:dTDP biosynthetic process"/>
    <property type="evidence" value="ECO:0007669"/>
    <property type="project" value="InterPro"/>
</dbReference>
<feature type="signal peptide" evidence="10">
    <location>
        <begin position="1"/>
        <end position="17"/>
    </location>
</feature>
<dbReference type="PANTHER" id="PTHR10344">
    <property type="entry name" value="THYMIDYLATE KINASE"/>
    <property type="match status" value="1"/>
</dbReference>
<evidence type="ECO:0000256" key="2">
    <source>
        <dbReference type="ARBA" id="ARBA00009776"/>
    </source>
</evidence>
<evidence type="ECO:0000256" key="3">
    <source>
        <dbReference type="ARBA" id="ARBA00012980"/>
    </source>
</evidence>
<evidence type="ECO:0000256" key="7">
    <source>
        <dbReference type="ARBA" id="ARBA00022741"/>
    </source>
</evidence>
<accession>A0AAE1P9D9</accession>
<keyword evidence="9" id="KW-0067">ATP-binding</keyword>
<sequence>MLRTGVLPPTLFNLCRPLLLLLPTHIRSCQKLGMVGAGRKSANCSENMEGVKRGTLMVMEGCDRTGKTTQAKQLVEFLNSAGKPTVFMRFPERSTHIGGIIDKYLSNTQELDDRAIHLLFSANRWELLPEIQKVLKSGTNIIIDRYAYSGVAFSAAKPGMSLEWCKGSDAGLPRPDLVLFLDLTPEQALSRGGYGTERYEIQKFQERVRENYHSLKDNSWKMIDADRTIEKLQEVLRTEVLNAVNSVKQKELPLLW</sequence>
<reference evidence="12" key="1">
    <citation type="submission" date="2023-11" db="EMBL/GenBank/DDBJ databases">
        <title>Genome assemblies of two species of porcelain crab, Petrolisthes cinctipes and Petrolisthes manimaculis (Anomura: Porcellanidae).</title>
        <authorList>
            <person name="Angst P."/>
        </authorList>
    </citation>
    <scope>NUCLEOTIDE SEQUENCE</scope>
    <source>
        <strain evidence="12">PB745_02</strain>
        <tissue evidence="12">Gill</tissue>
    </source>
</reference>